<dbReference type="AlphaFoldDB" id="A0A512REJ6"/>
<evidence type="ECO:0000313" key="6">
    <source>
        <dbReference type="EMBL" id="GEP94131.1"/>
    </source>
</evidence>
<reference evidence="6 7" key="1">
    <citation type="submission" date="2019-07" db="EMBL/GenBank/DDBJ databases">
        <title>Whole genome shotgun sequence of Chitinophaga cymbidii NBRC 109752.</title>
        <authorList>
            <person name="Hosoyama A."/>
            <person name="Uohara A."/>
            <person name="Ohji S."/>
            <person name="Ichikawa N."/>
        </authorList>
    </citation>
    <scope>NUCLEOTIDE SEQUENCE [LARGE SCALE GENOMIC DNA]</scope>
    <source>
        <strain evidence="6 7">NBRC 109752</strain>
    </source>
</reference>
<name>A0A512REJ6_9BACT</name>
<keyword evidence="2" id="KW-0805">Transcription regulation</keyword>
<dbReference type="Gene3D" id="1.10.1740.10">
    <property type="match status" value="1"/>
</dbReference>
<evidence type="ECO:0000313" key="7">
    <source>
        <dbReference type="Proteomes" id="UP000321436"/>
    </source>
</evidence>
<dbReference type="EMBL" id="BKAU01000001">
    <property type="protein sequence ID" value="GEP94131.1"/>
    <property type="molecule type" value="Genomic_DNA"/>
</dbReference>
<evidence type="ECO:0000259" key="5">
    <source>
        <dbReference type="Pfam" id="PF08281"/>
    </source>
</evidence>
<dbReference type="Proteomes" id="UP000321436">
    <property type="component" value="Unassembled WGS sequence"/>
</dbReference>
<dbReference type="InterPro" id="IPR013324">
    <property type="entry name" value="RNA_pol_sigma_r3/r4-like"/>
</dbReference>
<keyword evidence="4" id="KW-0804">Transcription</keyword>
<dbReference type="SUPFAM" id="SSF88659">
    <property type="entry name" value="Sigma3 and sigma4 domains of RNA polymerase sigma factors"/>
    <property type="match status" value="1"/>
</dbReference>
<keyword evidence="3" id="KW-0731">Sigma factor</keyword>
<dbReference type="RefSeq" id="WP_146857623.1">
    <property type="nucleotide sequence ID" value="NZ_BKAU01000001.1"/>
</dbReference>
<dbReference type="InterPro" id="IPR013249">
    <property type="entry name" value="RNA_pol_sigma70_r4_t2"/>
</dbReference>
<accession>A0A512REJ6</accession>
<dbReference type="PANTHER" id="PTHR43133:SF46">
    <property type="entry name" value="RNA POLYMERASE SIGMA-70 FACTOR ECF SUBFAMILY"/>
    <property type="match status" value="1"/>
</dbReference>
<dbReference type="OrthoDB" id="9150024at2"/>
<dbReference type="NCBIfam" id="TIGR02937">
    <property type="entry name" value="sigma70-ECF"/>
    <property type="match status" value="1"/>
</dbReference>
<dbReference type="PANTHER" id="PTHR43133">
    <property type="entry name" value="RNA POLYMERASE ECF-TYPE SIGMA FACTO"/>
    <property type="match status" value="1"/>
</dbReference>
<proteinExistence type="inferred from homology"/>
<protein>
    <submittedName>
        <fullName evidence="6">RNA polymerase</fullName>
    </submittedName>
</protein>
<dbReference type="GO" id="GO:0016987">
    <property type="term" value="F:sigma factor activity"/>
    <property type="evidence" value="ECO:0007669"/>
    <property type="project" value="UniProtKB-KW"/>
</dbReference>
<dbReference type="GO" id="GO:0006352">
    <property type="term" value="P:DNA-templated transcription initiation"/>
    <property type="evidence" value="ECO:0007669"/>
    <property type="project" value="InterPro"/>
</dbReference>
<feature type="domain" description="RNA polymerase sigma factor 70 region 4 type 2" evidence="5">
    <location>
        <begin position="127"/>
        <end position="177"/>
    </location>
</feature>
<dbReference type="InterPro" id="IPR036388">
    <property type="entry name" value="WH-like_DNA-bd_sf"/>
</dbReference>
<dbReference type="InterPro" id="IPR039425">
    <property type="entry name" value="RNA_pol_sigma-70-like"/>
</dbReference>
<dbReference type="Pfam" id="PF08281">
    <property type="entry name" value="Sigma70_r4_2"/>
    <property type="match status" value="1"/>
</dbReference>
<dbReference type="GO" id="GO:0003677">
    <property type="term" value="F:DNA binding"/>
    <property type="evidence" value="ECO:0007669"/>
    <property type="project" value="InterPro"/>
</dbReference>
<comment type="similarity">
    <text evidence="1">Belongs to the sigma-70 factor family. ECF subfamily.</text>
</comment>
<evidence type="ECO:0000256" key="2">
    <source>
        <dbReference type="ARBA" id="ARBA00023015"/>
    </source>
</evidence>
<gene>
    <name evidence="6" type="ORF">CCY01nite_03910</name>
</gene>
<evidence type="ECO:0000256" key="1">
    <source>
        <dbReference type="ARBA" id="ARBA00010641"/>
    </source>
</evidence>
<dbReference type="Gene3D" id="1.10.10.10">
    <property type="entry name" value="Winged helix-like DNA-binding domain superfamily/Winged helix DNA-binding domain"/>
    <property type="match status" value="1"/>
</dbReference>
<dbReference type="CDD" id="cd06171">
    <property type="entry name" value="Sigma70_r4"/>
    <property type="match status" value="1"/>
</dbReference>
<sequence length="199" mass="22949">MTNLDVRQLWTGLLQGDESLFYRLYDTLYTGVLAYGLKFSPDRELVKDAINQTFLYLWQKRASLPDAQSPQAYILTAFKRRLISMLESRQGIPSSSGWPETWNEPAETSHEQVLVHQDDTYRLQETVSAAIASLPPRKQQLIRLKYLEGLSYREIAVRTRLSERTIYNKLHEAVKTLRTQLADTDTPYPSVLTAQLALR</sequence>
<dbReference type="SUPFAM" id="SSF88946">
    <property type="entry name" value="Sigma2 domain of RNA polymerase sigma factors"/>
    <property type="match status" value="1"/>
</dbReference>
<dbReference type="InterPro" id="IPR014284">
    <property type="entry name" value="RNA_pol_sigma-70_dom"/>
</dbReference>
<dbReference type="InterPro" id="IPR013325">
    <property type="entry name" value="RNA_pol_sigma_r2"/>
</dbReference>
<organism evidence="6 7">
    <name type="scientific">Chitinophaga cymbidii</name>
    <dbReference type="NCBI Taxonomy" id="1096750"/>
    <lineage>
        <taxon>Bacteria</taxon>
        <taxon>Pseudomonadati</taxon>
        <taxon>Bacteroidota</taxon>
        <taxon>Chitinophagia</taxon>
        <taxon>Chitinophagales</taxon>
        <taxon>Chitinophagaceae</taxon>
        <taxon>Chitinophaga</taxon>
    </lineage>
</organism>
<evidence type="ECO:0000256" key="4">
    <source>
        <dbReference type="ARBA" id="ARBA00023163"/>
    </source>
</evidence>
<evidence type="ECO:0000256" key="3">
    <source>
        <dbReference type="ARBA" id="ARBA00023082"/>
    </source>
</evidence>
<comment type="caution">
    <text evidence="6">The sequence shown here is derived from an EMBL/GenBank/DDBJ whole genome shotgun (WGS) entry which is preliminary data.</text>
</comment>
<keyword evidence="7" id="KW-1185">Reference proteome</keyword>